<reference evidence="1 2" key="1">
    <citation type="journal article" date="2022" name="New Phytol.">
        <title>Ecological generalism drives hyperdiversity of secondary metabolite gene clusters in xylarialean endophytes.</title>
        <authorList>
            <person name="Franco M.E.E."/>
            <person name="Wisecaver J.H."/>
            <person name="Arnold A.E."/>
            <person name="Ju Y.M."/>
            <person name="Slot J.C."/>
            <person name="Ahrendt S."/>
            <person name="Moore L.P."/>
            <person name="Eastman K.E."/>
            <person name="Scott K."/>
            <person name="Konkel Z."/>
            <person name="Mondo S.J."/>
            <person name="Kuo A."/>
            <person name="Hayes R.D."/>
            <person name="Haridas S."/>
            <person name="Andreopoulos B."/>
            <person name="Riley R."/>
            <person name="LaButti K."/>
            <person name="Pangilinan J."/>
            <person name="Lipzen A."/>
            <person name="Amirebrahimi M."/>
            <person name="Yan J."/>
            <person name="Adam C."/>
            <person name="Keymanesh K."/>
            <person name="Ng V."/>
            <person name="Louie K."/>
            <person name="Northen T."/>
            <person name="Drula E."/>
            <person name="Henrissat B."/>
            <person name="Hsieh H.M."/>
            <person name="Youens-Clark K."/>
            <person name="Lutzoni F."/>
            <person name="Miadlikowska J."/>
            <person name="Eastwood D.C."/>
            <person name="Hamelin R.C."/>
            <person name="Grigoriev I.V."/>
            <person name="U'Ren J.M."/>
        </authorList>
    </citation>
    <scope>NUCLEOTIDE SEQUENCE [LARGE SCALE GENOMIC DNA]</scope>
    <source>
        <strain evidence="1 2">ER1909</strain>
    </source>
</reference>
<evidence type="ECO:0000313" key="1">
    <source>
        <dbReference type="EMBL" id="KAI6084132.1"/>
    </source>
</evidence>
<dbReference type="EMBL" id="MU394341">
    <property type="protein sequence ID" value="KAI6084132.1"/>
    <property type="molecule type" value="Genomic_DNA"/>
</dbReference>
<sequence>MYSSLISVIYLPCLIAAALIYPDPSMDIYTAASAIETPTQSDELVQMTLFIKKRDNLTYEEFNSYWSGPHVKIFESVPIVRQNIVKYSQFHSNVSVNLPQLGFTPAGYDGGVNLWARSLEDLEAVFNDEEYLTVVVPNGKTFFKYNEMVAMYGWEEVKWDKE</sequence>
<evidence type="ECO:0000313" key="2">
    <source>
        <dbReference type="Proteomes" id="UP001497680"/>
    </source>
</evidence>
<proteinExistence type="predicted"/>
<protein>
    <submittedName>
        <fullName evidence="1">Uncharacterized protein</fullName>
    </submittedName>
</protein>
<dbReference type="Proteomes" id="UP001497680">
    <property type="component" value="Unassembled WGS sequence"/>
</dbReference>
<keyword evidence="2" id="KW-1185">Reference proteome</keyword>
<accession>A0ACC0CV00</accession>
<organism evidence="1 2">
    <name type="scientific">Hypoxylon rubiginosum</name>
    <dbReference type="NCBI Taxonomy" id="110542"/>
    <lineage>
        <taxon>Eukaryota</taxon>
        <taxon>Fungi</taxon>
        <taxon>Dikarya</taxon>
        <taxon>Ascomycota</taxon>
        <taxon>Pezizomycotina</taxon>
        <taxon>Sordariomycetes</taxon>
        <taxon>Xylariomycetidae</taxon>
        <taxon>Xylariales</taxon>
        <taxon>Hypoxylaceae</taxon>
        <taxon>Hypoxylon</taxon>
    </lineage>
</organism>
<comment type="caution">
    <text evidence="1">The sequence shown here is derived from an EMBL/GenBank/DDBJ whole genome shotgun (WGS) entry which is preliminary data.</text>
</comment>
<gene>
    <name evidence="1" type="ORF">F4821DRAFT_262180</name>
</gene>
<name>A0ACC0CV00_9PEZI</name>